<dbReference type="InterPro" id="IPR050631">
    <property type="entry name" value="PheA/TfdB_FAD_monoxygenase"/>
</dbReference>
<comment type="caution">
    <text evidence="4">The sequence shown here is derived from an EMBL/GenBank/DDBJ whole genome shotgun (WGS) entry which is preliminary data.</text>
</comment>
<protein>
    <recommendedName>
        <fullName evidence="3">FAD-binding domain-containing protein</fullName>
    </recommendedName>
</protein>
<dbReference type="Pfam" id="PF01494">
    <property type="entry name" value="FAD_binding_3"/>
    <property type="match status" value="1"/>
</dbReference>
<keyword evidence="1" id="KW-0560">Oxidoreductase</keyword>
<gene>
    <name evidence="4" type="ORF">DDE23_22185</name>
</gene>
<dbReference type="InterPro" id="IPR036188">
    <property type="entry name" value="FAD/NAD-bd_sf"/>
</dbReference>
<sequence length="404" mass="45256">MILTPGEGPVGTQHVLVAGGGPAGFITALGLAGRYGIKVTLVEAEPQIVNSPRAMVYHWSVLQGLEDLGILQEAMDRGFTKQDYSFVVHRTDERIHWSLDALDSVTKHPYNLHLGQNDLAEIACRRLQTNPLASIRFGTKITGLAQDDHGVTATLHGPEGTTEERFDWVIAADGGGSTVREKILKMNFFGITWPERFVATNVKLPFESYGYARANMIMDDVYGAIIAKIDRDDLWRVTFMEDASLPLEGIRDRIHHFYQAYVPGLGREDYELVQFSPYRMHQRCADTMRVGRVILAGDAAHITNPTGGLGLTSGLFDSYFLTQIMNAIVNEGASHDLLDRYSDERRRIFLEIASPQASRNKQRVFHAYQGAWFDRELTQVRRLATDRDAVLAQATFTRQLQSTL</sequence>
<dbReference type="PANTHER" id="PTHR43476:SF4">
    <property type="entry name" value="BLR0106 PROTEIN"/>
    <property type="match status" value="1"/>
</dbReference>
<dbReference type="SUPFAM" id="SSF51905">
    <property type="entry name" value="FAD/NAD(P)-binding domain"/>
    <property type="match status" value="1"/>
</dbReference>
<dbReference type="Proteomes" id="UP000244810">
    <property type="component" value="Unassembled WGS sequence"/>
</dbReference>
<organism evidence="4 5">
    <name type="scientific">Pararhodobacter aggregans</name>
    <dbReference type="NCBI Taxonomy" id="404875"/>
    <lineage>
        <taxon>Bacteria</taxon>
        <taxon>Pseudomonadati</taxon>
        <taxon>Pseudomonadota</taxon>
        <taxon>Alphaproteobacteria</taxon>
        <taxon>Rhodobacterales</taxon>
        <taxon>Paracoccaceae</taxon>
        <taxon>Pararhodobacter</taxon>
    </lineage>
</organism>
<keyword evidence="5" id="KW-1185">Reference proteome</keyword>
<dbReference type="EMBL" id="QDDR01000016">
    <property type="protein sequence ID" value="PVE45283.1"/>
    <property type="molecule type" value="Genomic_DNA"/>
</dbReference>
<accession>A0A2T7UKT2</accession>
<keyword evidence="2" id="KW-0520">NAD</keyword>
<dbReference type="InterPro" id="IPR002938">
    <property type="entry name" value="FAD-bd"/>
</dbReference>
<dbReference type="Gene3D" id="3.30.70.2450">
    <property type="match status" value="1"/>
</dbReference>
<dbReference type="AlphaFoldDB" id="A0A2T7UKT2"/>
<proteinExistence type="predicted"/>
<evidence type="ECO:0000313" key="5">
    <source>
        <dbReference type="Proteomes" id="UP000244810"/>
    </source>
</evidence>
<evidence type="ECO:0000259" key="3">
    <source>
        <dbReference type="Pfam" id="PF01494"/>
    </source>
</evidence>
<feature type="domain" description="FAD-binding" evidence="3">
    <location>
        <begin position="14"/>
        <end position="348"/>
    </location>
</feature>
<dbReference type="Gene3D" id="3.50.50.60">
    <property type="entry name" value="FAD/NAD(P)-binding domain"/>
    <property type="match status" value="1"/>
</dbReference>
<evidence type="ECO:0000256" key="2">
    <source>
        <dbReference type="ARBA" id="ARBA00023027"/>
    </source>
</evidence>
<dbReference type="PANTHER" id="PTHR43476">
    <property type="entry name" value="3-(3-HYDROXY-PHENYL)PROPIONATE/3-HYDROXYCINNAMIC ACID HYDROXYLASE"/>
    <property type="match status" value="1"/>
</dbReference>
<dbReference type="GO" id="GO:0016491">
    <property type="term" value="F:oxidoreductase activity"/>
    <property type="evidence" value="ECO:0007669"/>
    <property type="project" value="UniProtKB-KW"/>
</dbReference>
<name>A0A2T7UKT2_9RHOB</name>
<dbReference type="GO" id="GO:0071949">
    <property type="term" value="F:FAD binding"/>
    <property type="evidence" value="ECO:0007669"/>
    <property type="project" value="InterPro"/>
</dbReference>
<reference evidence="4 5" key="1">
    <citation type="journal article" date="2011" name="Syst. Appl. Microbiol.">
        <title>Defluviimonas denitrificans gen. nov., sp. nov., and Pararhodobacter aggregans gen. nov., sp. nov., non-phototrophic Rhodobacteraceae from the biofilter of a marine aquaculture.</title>
        <authorList>
            <person name="Foesel B.U."/>
            <person name="Drake H.L."/>
            <person name="Schramm A."/>
        </authorList>
    </citation>
    <scope>NUCLEOTIDE SEQUENCE [LARGE SCALE GENOMIC DNA]</scope>
    <source>
        <strain evidence="4 5">D1-19</strain>
    </source>
</reference>
<evidence type="ECO:0000256" key="1">
    <source>
        <dbReference type="ARBA" id="ARBA00023002"/>
    </source>
</evidence>
<dbReference type="PRINTS" id="PR00420">
    <property type="entry name" value="RNGMNOXGNASE"/>
</dbReference>
<evidence type="ECO:0000313" key="4">
    <source>
        <dbReference type="EMBL" id="PVE45283.1"/>
    </source>
</evidence>